<sequence length="300" mass="31098">MSARGWALFLMMCVIWGIPYLLIKVAVDGVSVPVLVFARTVIGAAVLLPLAFRAGGFAVVRRHWRPLLVFAIIEIIAPWWLLSDAERRVDSSLAALVIASAPIIAVVMLRAMGDSERLTPMRWAGLLVGLAGVAALVGPNLRGGDPWAVIELLLTTCGYAAASLLVARKLGDVPGIPMTAVCLASTALVYTPAAVATWPAAMPSAGVLGALAGLGVICTAVAFVTFFALIREVGPTRAMVFTYVNPVVAIAAGAVVLDEPVTWLMVAATALILGGSAMAAGKRKEEPGRPAPVAAVAETN</sequence>
<evidence type="ECO:0000259" key="7">
    <source>
        <dbReference type="Pfam" id="PF00892"/>
    </source>
</evidence>
<dbReference type="InterPro" id="IPR037185">
    <property type="entry name" value="EmrE-like"/>
</dbReference>
<evidence type="ECO:0000256" key="6">
    <source>
        <dbReference type="SAM" id="Phobius"/>
    </source>
</evidence>
<keyword evidence="4 6" id="KW-1133">Transmembrane helix</keyword>
<evidence type="ECO:0000256" key="3">
    <source>
        <dbReference type="ARBA" id="ARBA00022692"/>
    </source>
</evidence>
<evidence type="ECO:0000256" key="5">
    <source>
        <dbReference type="ARBA" id="ARBA00023136"/>
    </source>
</evidence>
<feature type="domain" description="EamA" evidence="7">
    <location>
        <begin position="149"/>
        <end position="278"/>
    </location>
</feature>
<keyword evidence="5 6" id="KW-0472">Membrane</keyword>
<feature type="transmembrane region" description="Helical" evidence="6">
    <location>
        <begin position="147"/>
        <end position="167"/>
    </location>
</feature>
<feature type="transmembrane region" description="Helical" evidence="6">
    <location>
        <begin position="179"/>
        <end position="201"/>
    </location>
</feature>
<dbReference type="RefSeq" id="WP_203944614.1">
    <property type="nucleotide sequence ID" value="NZ_BOOR01000017.1"/>
</dbReference>
<organism evidence="8 9">
    <name type="scientific">Planotetraspora thailandica</name>
    <dbReference type="NCBI Taxonomy" id="487172"/>
    <lineage>
        <taxon>Bacteria</taxon>
        <taxon>Bacillati</taxon>
        <taxon>Actinomycetota</taxon>
        <taxon>Actinomycetes</taxon>
        <taxon>Streptosporangiales</taxon>
        <taxon>Streptosporangiaceae</taxon>
        <taxon>Planotetraspora</taxon>
    </lineage>
</organism>
<feature type="transmembrane region" description="Helical" evidence="6">
    <location>
        <begin position="123"/>
        <end position="141"/>
    </location>
</feature>
<dbReference type="PANTHER" id="PTHR32322:SF9">
    <property type="entry name" value="AMINO-ACID METABOLITE EFFLUX PUMP-RELATED"/>
    <property type="match status" value="1"/>
</dbReference>
<evidence type="ECO:0000256" key="2">
    <source>
        <dbReference type="ARBA" id="ARBA00007362"/>
    </source>
</evidence>
<name>A0A8J3V195_9ACTN</name>
<keyword evidence="3 6" id="KW-0812">Transmembrane</keyword>
<feature type="transmembrane region" description="Helical" evidence="6">
    <location>
        <begin position="32"/>
        <end position="52"/>
    </location>
</feature>
<dbReference type="Pfam" id="PF00892">
    <property type="entry name" value="EamA"/>
    <property type="match status" value="2"/>
</dbReference>
<protein>
    <submittedName>
        <fullName evidence="8">Membrane protein</fullName>
    </submittedName>
</protein>
<dbReference type="GO" id="GO:0016020">
    <property type="term" value="C:membrane"/>
    <property type="evidence" value="ECO:0007669"/>
    <property type="project" value="UniProtKB-SubCell"/>
</dbReference>
<dbReference type="InterPro" id="IPR000620">
    <property type="entry name" value="EamA_dom"/>
</dbReference>
<comment type="subcellular location">
    <subcellularLocation>
        <location evidence="1">Membrane</location>
        <topology evidence="1">Multi-pass membrane protein</topology>
    </subcellularLocation>
</comment>
<dbReference type="InterPro" id="IPR050638">
    <property type="entry name" value="AA-Vitamin_Transporters"/>
</dbReference>
<dbReference type="SUPFAM" id="SSF103481">
    <property type="entry name" value="Multidrug resistance efflux transporter EmrE"/>
    <property type="match status" value="2"/>
</dbReference>
<evidence type="ECO:0000313" key="8">
    <source>
        <dbReference type="EMBL" id="GII54385.1"/>
    </source>
</evidence>
<feature type="transmembrane region" description="Helical" evidence="6">
    <location>
        <begin position="93"/>
        <end position="111"/>
    </location>
</feature>
<comment type="similarity">
    <text evidence="2">Belongs to the EamA transporter family.</text>
</comment>
<dbReference type="Proteomes" id="UP000605992">
    <property type="component" value="Unassembled WGS sequence"/>
</dbReference>
<feature type="transmembrane region" description="Helical" evidence="6">
    <location>
        <begin position="240"/>
        <end position="257"/>
    </location>
</feature>
<gene>
    <name evidence="8" type="ORF">Pth03_27740</name>
</gene>
<reference evidence="8" key="1">
    <citation type="submission" date="2021-01" db="EMBL/GenBank/DDBJ databases">
        <title>Whole genome shotgun sequence of Planotetraspora thailandica NBRC 104271.</title>
        <authorList>
            <person name="Komaki H."/>
            <person name="Tamura T."/>
        </authorList>
    </citation>
    <scope>NUCLEOTIDE SEQUENCE</scope>
    <source>
        <strain evidence="8">NBRC 104271</strain>
    </source>
</reference>
<dbReference type="AlphaFoldDB" id="A0A8J3V195"/>
<proteinExistence type="inferred from homology"/>
<dbReference type="EMBL" id="BOOR01000017">
    <property type="protein sequence ID" value="GII54385.1"/>
    <property type="molecule type" value="Genomic_DNA"/>
</dbReference>
<dbReference type="PANTHER" id="PTHR32322">
    <property type="entry name" value="INNER MEMBRANE TRANSPORTER"/>
    <property type="match status" value="1"/>
</dbReference>
<evidence type="ECO:0000256" key="1">
    <source>
        <dbReference type="ARBA" id="ARBA00004141"/>
    </source>
</evidence>
<comment type="caution">
    <text evidence="8">The sequence shown here is derived from an EMBL/GenBank/DDBJ whole genome shotgun (WGS) entry which is preliminary data.</text>
</comment>
<keyword evidence="9" id="KW-1185">Reference proteome</keyword>
<feature type="transmembrane region" description="Helical" evidence="6">
    <location>
        <begin position="7"/>
        <end position="26"/>
    </location>
</feature>
<evidence type="ECO:0000256" key="4">
    <source>
        <dbReference type="ARBA" id="ARBA00022989"/>
    </source>
</evidence>
<feature type="transmembrane region" description="Helical" evidence="6">
    <location>
        <begin position="263"/>
        <end position="281"/>
    </location>
</feature>
<feature type="transmembrane region" description="Helical" evidence="6">
    <location>
        <begin position="207"/>
        <end position="228"/>
    </location>
</feature>
<feature type="domain" description="EamA" evidence="7">
    <location>
        <begin position="5"/>
        <end position="136"/>
    </location>
</feature>
<evidence type="ECO:0000313" key="9">
    <source>
        <dbReference type="Proteomes" id="UP000605992"/>
    </source>
</evidence>
<accession>A0A8J3V195</accession>
<feature type="transmembrane region" description="Helical" evidence="6">
    <location>
        <begin position="64"/>
        <end position="81"/>
    </location>
</feature>